<dbReference type="SUPFAM" id="SSF49899">
    <property type="entry name" value="Concanavalin A-like lectins/glucanases"/>
    <property type="match status" value="1"/>
</dbReference>
<dbReference type="WBParaSite" id="Gr19_v10_g14689.t1">
    <property type="protein sequence ID" value="Gr19_v10_g14689.t1"/>
    <property type="gene ID" value="Gr19_v10_g14689"/>
</dbReference>
<protein>
    <submittedName>
        <fullName evidence="3">Uncharacterized protein</fullName>
    </submittedName>
</protein>
<name>A0A914H7C6_GLORO</name>
<feature type="region of interest" description="Disordered" evidence="1">
    <location>
        <begin position="1"/>
        <end position="54"/>
    </location>
</feature>
<keyword evidence="2" id="KW-1185">Reference proteome</keyword>
<accession>A0A914H7C6</accession>
<evidence type="ECO:0000313" key="3">
    <source>
        <dbReference type="WBParaSite" id="Gr19_v10_g14689.t1"/>
    </source>
</evidence>
<organism evidence="2 3">
    <name type="scientific">Globodera rostochiensis</name>
    <name type="common">Golden nematode worm</name>
    <name type="synonym">Heterodera rostochiensis</name>
    <dbReference type="NCBI Taxonomy" id="31243"/>
    <lineage>
        <taxon>Eukaryota</taxon>
        <taxon>Metazoa</taxon>
        <taxon>Ecdysozoa</taxon>
        <taxon>Nematoda</taxon>
        <taxon>Chromadorea</taxon>
        <taxon>Rhabditida</taxon>
        <taxon>Tylenchina</taxon>
        <taxon>Tylenchomorpha</taxon>
        <taxon>Tylenchoidea</taxon>
        <taxon>Heteroderidae</taxon>
        <taxon>Heteroderinae</taxon>
        <taxon>Globodera</taxon>
    </lineage>
</organism>
<evidence type="ECO:0000256" key="1">
    <source>
        <dbReference type="SAM" id="MobiDB-lite"/>
    </source>
</evidence>
<dbReference type="AlphaFoldDB" id="A0A914H7C6"/>
<reference evidence="3" key="1">
    <citation type="submission" date="2022-11" db="UniProtKB">
        <authorList>
            <consortium name="WormBaseParasite"/>
        </authorList>
    </citation>
    <scope>IDENTIFICATION</scope>
</reference>
<proteinExistence type="predicted"/>
<sequence>MKSRVTARQQRACGDGASSGAKRRAKESLTSASGVRARGDPRNGRARGPQPGVDGLSMHWLTTFYCRLVCSRRMPSGARAFLITNEQQFDDNEQQFDDNEQQFDDNEQQFDDNKQQFDDNEQQFDDNKQQFNDNEQYERHQFDDKCQRCAGMEWTIEQQRKEYMIEEGKRCSAEFMEKAMRQQLEDLRDDYYKLEKKAQVGGAVPSIWNHLCWLCTPEFQRRACRCAGDTIACHLDRKTHTVSYFLNETQIDYRDQRVPATSALHPAVTLRSTGDKVEIRMGDLPRPNEIWS</sequence>
<dbReference type="InterPro" id="IPR013320">
    <property type="entry name" value="ConA-like_dom_sf"/>
</dbReference>
<evidence type="ECO:0000313" key="2">
    <source>
        <dbReference type="Proteomes" id="UP000887572"/>
    </source>
</evidence>
<dbReference type="Proteomes" id="UP000887572">
    <property type="component" value="Unplaced"/>
</dbReference>
<dbReference type="InterPro" id="IPR043136">
    <property type="entry name" value="B30.2/SPRY_sf"/>
</dbReference>
<dbReference type="Gene3D" id="2.60.120.920">
    <property type="match status" value="1"/>
</dbReference>